<dbReference type="AlphaFoldDB" id="A0A2B1CT18"/>
<feature type="non-terminal residue" evidence="1">
    <location>
        <position position="77"/>
    </location>
</feature>
<evidence type="ECO:0000313" key="2">
    <source>
        <dbReference type="Proteomes" id="UP000221438"/>
    </source>
</evidence>
<dbReference type="Proteomes" id="UP000221438">
    <property type="component" value="Unassembled WGS sequence"/>
</dbReference>
<comment type="caution">
    <text evidence="1">The sequence shown here is derived from an EMBL/GenBank/DDBJ whole genome shotgun (WGS) entry which is preliminary data.</text>
</comment>
<name>A0A2B1CT18_BACCE</name>
<reference evidence="1 2" key="1">
    <citation type="submission" date="2017-09" db="EMBL/GenBank/DDBJ databases">
        <title>Large-scale bioinformatics analysis of Bacillus genomes uncovers conserved roles of natural products in bacterial physiology.</title>
        <authorList>
            <consortium name="Agbiome Team Llc"/>
            <person name="Bleich R.M."/>
            <person name="Grubbs K.J."/>
            <person name="Santa Maria K.C."/>
            <person name="Allen S.E."/>
            <person name="Farag S."/>
            <person name="Shank E.A."/>
            <person name="Bowers A."/>
        </authorList>
    </citation>
    <scope>NUCLEOTIDE SEQUENCE [LARGE SCALE GENOMIC DNA]</scope>
    <source>
        <strain evidence="1 2">AFS046104</strain>
    </source>
</reference>
<gene>
    <name evidence="1" type="ORF">COA08_29355</name>
</gene>
<protein>
    <submittedName>
        <fullName evidence="1">Anti-sigma factor</fullName>
    </submittedName>
</protein>
<accession>A0A2B1CT18</accession>
<organism evidence="1 2">
    <name type="scientific">Bacillus cereus</name>
    <dbReference type="NCBI Taxonomy" id="1396"/>
    <lineage>
        <taxon>Bacteria</taxon>
        <taxon>Bacillati</taxon>
        <taxon>Bacillota</taxon>
        <taxon>Bacilli</taxon>
        <taxon>Bacillales</taxon>
        <taxon>Bacillaceae</taxon>
        <taxon>Bacillus</taxon>
        <taxon>Bacillus cereus group</taxon>
    </lineage>
</organism>
<dbReference type="EMBL" id="NUJQ01000064">
    <property type="protein sequence ID" value="PGQ04744.1"/>
    <property type="molecule type" value="Genomic_DNA"/>
</dbReference>
<proteinExistence type="predicted"/>
<sequence>MNSKKNPDWYSKLKNGPMENRKDEEEFIYKIKQSIDQNSEVDSATFKRPFRKTVLPIVVVLVCTMLFFIVQQPWFDD</sequence>
<evidence type="ECO:0000313" key="1">
    <source>
        <dbReference type="EMBL" id="PGQ04744.1"/>
    </source>
</evidence>